<accession>A0A9K3JDZ5</accession>
<reference evidence="1" key="2">
    <citation type="submission" date="2020-06" db="EMBL/GenBank/DDBJ databases">
        <title>Helianthus annuus Genome sequencing and assembly Release 2.</title>
        <authorList>
            <person name="Gouzy J."/>
            <person name="Langlade N."/>
            <person name="Munos S."/>
        </authorList>
    </citation>
    <scope>NUCLEOTIDE SEQUENCE</scope>
    <source>
        <tissue evidence="1">Leaves</tissue>
    </source>
</reference>
<name>A0A9K3JDZ5_HELAN</name>
<dbReference type="AlphaFoldDB" id="A0A9K3JDZ5"/>
<keyword evidence="2" id="KW-1185">Reference proteome</keyword>
<dbReference type="Gramene" id="mRNA:HanXRQr2_Chr03g0103971">
    <property type="protein sequence ID" value="mRNA:HanXRQr2_Chr03g0103971"/>
    <property type="gene ID" value="HanXRQr2_Chr03g0103971"/>
</dbReference>
<reference evidence="1" key="1">
    <citation type="journal article" date="2017" name="Nature">
        <title>The sunflower genome provides insights into oil metabolism, flowering and Asterid evolution.</title>
        <authorList>
            <person name="Badouin H."/>
            <person name="Gouzy J."/>
            <person name="Grassa C.J."/>
            <person name="Murat F."/>
            <person name="Staton S.E."/>
            <person name="Cottret L."/>
            <person name="Lelandais-Briere C."/>
            <person name="Owens G.L."/>
            <person name="Carrere S."/>
            <person name="Mayjonade B."/>
            <person name="Legrand L."/>
            <person name="Gill N."/>
            <person name="Kane N.C."/>
            <person name="Bowers J.E."/>
            <person name="Hubner S."/>
            <person name="Bellec A."/>
            <person name="Berard A."/>
            <person name="Berges H."/>
            <person name="Blanchet N."/>
            <person name="Boniface M.C."/>
            <person name="Brunel D."/>
            <person name="Catrice O."/>
            <person name="Chaidir N."/>
            <person name="Claudel C."/>
            <person name="Donnadieu C."/>
            <person name="Faraut T."/>
            <person name="Fievet G."/>
            <person name="Helmstetter N."/>
            <person name="King M."/>
            <person name="Knapp S.J."/>
            <person name="Lai Z."/>
            <person name="Le Paslier M.C."/>
            <person name="Lippi Y."/>
            <person name="Lorenzon L."/>
            <person name="Mandel J.R."/>
            <person name="Marage G."/>
            <person name="Marchand G."/>
            <person name="Marquand E."/>
            <person name="Bret-Mestries E."/>
            <person name="Morien E."/>
            <person name="Nambeesan S."/>
            <person name="Nguyen T."/>
            <person name="Pegot-Espagnet P."/>
            <person name="Pouilly N."/>
            <person name="Raftis F."/>
            <person name="Sallet E."/>
            <person name="Schiex T."/>
            <person name="Thomas J."/>
            <person name="Vandecasteele C."/>
            <person name="Vares D."/>
            <person name="Vear F."/>
            <person name="Vautrin S."/>
            <person name="Crespi M."/>
            <person name="Mangin B."/>
            <person name="Burke J.M."/>
            <person name="Salse J."/>
            <person name="Munos S."/>
            <person name="Vincourt P."/>
            <person name="Rieseberg L.H."/>
            <person name="Langlade N.B."/>
        </authorList>
    </citation>
    <scope>NUCLEOTIDE SEQUENCE</scope>
    <source>
        <tissue evidence="1">Leaves</tissue>
    </source>
</reference>
<organism evidence="1 2">
    <name type="scientific">Helianthus annuus</name>
    <name type="common">Common sunflower</name>
    <dbReference type="NCBI Taxonomy" id="4232"/>
    <lineage>
        <taxon>Eukaryota</taxon>
        <taxon>Viridiplantae</taxon>
        <taxon>Streptophyta</taxon>
        <taxon>Embryophyta</taxon>
        <taxon>Tracheophyta</taxon>
        <taxon>Spermatophyta</taxon>
        <taxon>Magnoliopsida</taxon>
        <taxon>eudicotyledons</taxon>
        <taxon>Gunneridae</taxon>
        <taxon>Pentapetalae</taxon>
        <taxon>asterids</taxon>
        <taxon>campanulids</taxon>
        <taxon>Asterales</taxon>
        <taxon>Asteraceae</taxon>
        <taxon>Asteroideae</taxon>
        <taxon>Heliantheae alliance</taxon>
        <taxon>Heliantheae</taxon>
        <taxon>Helianthus</taxon>
    </lineage>
</organism>
<gene>
    <name evidence="1" type="ORF">HanXRQr2_Chr03g0103971</name>
</gene>
<evidence type="ECO:0000313" key="2">
    <source>
        <dbReference type="Proteomes" id="UP000215914"/>
    </source>
</evidence>
<sequence>MWFHFYCHFKIIFNHLPPKIITDILPSCQDQRRFRWTKIGRCQQSKKGVFEFWTKMAIKV</sequence>
<evidence type="ECO:0000313" key="1">
    <source>
        <dbReference type="EMBL" id="KAF5813881.1"/>
    </source>
</evidence>
<protein>
    <submittedName>
        <fullName evidence="1">Uncharacterized protein</fullName>
    </submittedName>
</protein>
<proteinExistence type="predicted"/>
<dbReference type="EMBL" id="MNCJ02000318">
    <property type="protein sequence ID" value="KAF5813881.1"/>
    <property type="molecule type" value="Genomic_DNA"/>
</dbReference>
<comment type="caution">
    <text evidence="1">The sequence shown here is derived from an EMBL/GenBank/DDBJ whole genome shotgun (WGS) entry which is preliminary data.</text>
</comment>
<dbReference type="Proteomes" id="UP000215914">
    <property type="component" value="Unassembled WGS sequence"/>
</dbReference>